<dbReference type="SMART" id="SM00409">
    <property type="entry name" value="IG"/>
    <property type="match status" value="2"/>
</dbReference>
<dbReference type="Pfam" id="PF07679">
    <property type="entry name" value="I-set"/>
    <property type="match status" value="2"/>
</dbReference>
<dbReference type="InterPro" id="IPR036179">
    <property type="entry name" value="Ig-like_dom_sf"/>
</dbReference>
<reference evidence="2 3" key="1">
    <citation type="submission" date="2020-06" db="EMBL/GenBank/DDBJ databases">
        <authorList>
            <consortium name="Wellcome Sanger Institute Data Sharing"/>
        </authorList>
    </citation>
    <scope>NUCLEOTIDE SEQUENCE [LARGE SCALE GENOMIC DNA]</scope>
</reference>
<dbReference type="SMART" id="SM00408">
    <property type="entry name" value="IGc2"/>
    <property type="match status" value="2"/>
</dbReference>
<dbReference type="GeneTree" id="ENSGT00940000160560"/>
<dbReference type="InterPro" id="IPR007110">
    <property type="entry name" value="Ig-like_dom"/>
</dbReference>
<dbReference type="PANTHER" id="PTHR14241:SF1">
    <property type="entry name" value="INTERFERON-INDUCED PROTEIN 44-RELATED"/>
    <property type="match status" value="1"/>
</dbReference>
<dbReference type="InterPro" id="IPR013098">
    <property type="entry name" value="Ig_I-set"/>
</dbReference>
<dbReference type="Proteomes" id="UP000694580">
    <property type="component" value="Chromosome 1"/>
</dbReference>
<dbReference type="AlphaFoldDB" id="A0AAY3ZT61"/>
<dbReference type="PANTHER" id="PTHR14241">
    <property type="entry name" value="INTERFERON-INDUCED PROTEIN 44"/>
    <property type="match status" value="1"/>
</dbReference>
<dbReference type="PROSITE" id="PS50835">
    <property type="entry name" value="IG_LIKE"/>
    <property type="match status" value="1"/>
</dbReference>
<protein>
    <recommendedName>
        <fullName evidence="1">Ig-like domain-containing protein</fullName>
    </recommendedName>
</protein>
<dbReference type="InterPro" id="IPR013783">
    <property type="entry name" value="Ig-like_fold"/>
</dbReference>
<name>A0AAY3ZT61_9TELE</name>
<evidence type="ECO:0000313" key="2">
    <source>
        <dbReference type="Ensembl" id="ENSDCDP00010000153.1"/>
    </source>
</evidence>
<dbReference type="InterPro" id="IPR003598">
    <property type="entry name" value="Ig_sub2"/>
</dbReference>
<dbReference type="Gene3D" id="2.60.40.10">
    <property type="entry name" value="Immunoglobulins"/>
    <property type="match status" value="2"/>
</dbReference>
<accession>A0AAY3ZT61</accession>
<dbReference type="SUPFAM" id="SSF52540">
    <property type="entry name" value="P-loop containing nucleoside triphosphate hydrolases"/>
    <property type="match status" value="1"/>
</dbReference>
<dbReference type="Ensembl" id="ENSDCDT00010000157.1">
    <property type="protein sequence ID" value="ENSDCDP00010000153.1"/>
    <property type="gene ID" value="ENSDCDG00010000070.1"/>
</dbReference>
<dbReference type="Gene3D" id="3.40.50.300">
    <property type="entry name" value="P-loop containing nucleotide triphosphate hydrolases"/>
    <property type="match status" value="1"/>
</dbReference>
<dbReference type="CDD" id="cd00096">
    <property type="entry name" value="Ig"/>
    <property type="match status" value="2"/>
</dbReference>
<evidence type="ECO:0000313" key="3">
    <source>
        <dbReference type="Proteomes" id="UP000694580"/>
    </source>
</evidence>
<keyword evidence="3" id="KW-1185">Reference proteome</keyword>
<dbReference type="InterPro" id="IPR027417">
    <property type="entry name" value="P-loop_NTPase"/>
</dbReference>
<dbReference type="CDD" id="cd00882">
    <property type="entry name" value="Ras_like_GTPase"/>
    <property type="match status" value="1"/>
</dbReference>
<gene>
    <name evidence="2" type="primary">LOC114793524</name>
</gene>
<evidence type="ECO:0000259" key="1">
    <source>
        <dbReference type="PROSITE" id="PS50835"/>
    </source>
</evidence>
<reference evidence="2" key="3">
    <citation type="submission" date="2025-09" db="UniProtKB">
        <authorList>
            <consortium name="Ensembl"/>
        </authorList>
    </citation>
    <scope>IDENTIFICATION</scope>
</reference>
<reference evidence="2" key="2">
    <citation type="submission" date="2025-08" db="UniProtKB">
        <authorList>
            <consortium name="Ensembl"/>
        </authorList>
    </citation>
    <scope>IDENTIFICATION</scope>
</reference>
<feature type="domain" description="Ig-like" evidence="1">
    <location>
        <begin position="140"/>
        <end position="232"/>
    </location>
</feature>
<proteinExistence type="predicted"/>
<dbReference type="GO" id="GO:0006955">
    <property type="term" value="P:immune response"/>
    <property type="evidence" value="ECO:0007669"/>
    <property type="project" value="TreeGrafter"/>
</dbReference>
<organism evidence="2 3">
    <name type="scientific">Denticeps clupeoides</name>
    <name type="common">denticle herring</name>
    <dbReference type="NCBI Taxonomy" id="299321"/>
    <lineage>
        <taxon>Eukaryota</taxon>
        <taxon>Metazoa</taxon>
        <taxon>Chordata</taxon>
        <taxon>Craniata</taxon>
        <taxon>Vertebrata</taxon>
        <taxon>Euteleostomi</taxon>
        <taxon>Actinopterygii</taxon>
        <taxon>Neopterygii</taxon>
        <taxon>Teleostei</taxon>
        <taxon>Clupei</taxon>
        <taxon>Clupeiformes</taxon>
        <taxon>Denticipitoidei</taxon>
        <taxon>Denticipitidae</taxon>
        <taxon>Denticeps</taxon>
    </lineage>
</organism>
<dbReference type="InterPro" id="IPR003599">
    <property type="entry name" value="Ig_sub"/>
</dbReference>
<sequence>MCPQKSVLLSPSIKAASILLAEVEGSLTCLLFSHHKKVNMGSYLSGFFVWLKVTKHPEDTLKYLKDEVFLTCEVNKDGASAKWYHGDKELTNNNKVCMTNKGRTFELRIRDVQKADEGYYRIKVKCYDEEVESTANVKVKLVISRPLRDVKVNEGQEVTLTCEVNREDATAEWKKDDKLLTESNTDRDIVMEQQGKEFTLRIKHSQKLNNGIYTCLVKSGNEEALQSSAEVKVEEFEKDWRSTTFDYQTRDTLKTRLSQFNPHVKPLRILLYGPIGSGKSSLINSIDSIFKGRITSGAIADAVSAGESFTTTYKTHTIEWKFHEESGILPFVFNDTMGLEHEESKGVHPKDIIQILKGRIKEGYEFQKDPMPKVFWEQHPKPTDKVHCLVCVLPADKISFVHEDVIIKMKSIRQKASTMGIPQVVFMTKVDQTCSVVNSDLKKIYYSMKIKEKMEDCSNSLGVPVNFIFPVKNYSEENDLVLEVDLLILNALSRTVQLANDFVKP</sequence>
<dbReference type="SUPFAM" id="SSF48726">
    <property type="entry name" value="Immunoglobulin"/>
    <property type="match status" value="2"/>
</dbReference>